<name>A0A0F9RWT3_9ZZZZ</name>
<dbReference type="AlphaFoldDB" id="A0A0F9RWT3"/>
<comment type="caution">
    <text evidence="1">The sequence shown here is derived from an EMBL/GenBank/DDBJ whole genome shotgun (WGS) entry which is preliminary data.</text>
</comment>
<protein>
    <submittedName>
        <fullName evidence="1">Uncharacterized protein</fullName>
    </submittedName>
</protein>
<proteinExistence type="predicted"/>
<dbReference type="EMBL" id="LAZR01000930">
    <property type="protein sequence ID" value="KKN54412.1"/>
    <property type="molecule type" value="Genomic_DNA"/>
</dbReference>
<accession>A0A0F9RWT3</accession>
<sequence length="210" mass="25091">MTEREVYIAGWNKPSDWYRFRVRLLKEPNQGLWQQAFDDYFIKRLNLRYFNPIRILQENGTFAGEGFSIMAILCTLVEFLESTVRGLKYRFVKNKKDLAQFEYNISSEIFVDFLSKRKPFSEHFDGDLAFEFYKNVRCGLLHEAHTKAGWTIWAKSPDGIIVERESKIVYRDNFRDAFEVYISDYGKKLLTEKELQDSFIRKFDFICEET</sequence>
<reference evidence="1" key="1">
    <citation type="journal article" date="2015" name="Nature">
        <title>Complex archaea that bridge the gap between prokaryotes and eukaryotes.</title>
        <authorList>
            <person name="Spang A."/>
            <person name="Saw J.H."/>
            <person name="Jorgensen S.L."/>
            <person name="Zaremba-Niedzwiedzka K."/>
            <person name="Martijn J."/>
            <person name="Lind A.E."/>
            <person name="van Eijk R."/>
            <person name="Schleper C."/>
            <person name="Guy L."/>
            <person name="Ettema T.J."/>
        </authorList>
    </citation>
    <scope>NUCLEOTIDE SEQUENCE</scope>
</reference>
<evidence type="ECO:0000313" key="1">
    <source>
        <dbReference type="EMBL" id="KKN54412.1"/>
    </source>
</evidence>
<organism evidence="1">
    <name type="scientific">marine sediment metagenome</name>
    <dbReference type="NCBI Taxonomy" id="412755"/>
    <lineage>
        <taxon>unclassified sequences</taxon>
        <taxon>metagenomes</taxon>
        <taxon>ecological metagenomes</taxon>
    </lineage>
</organism>
<gene>
    <name evidence="1" type="ORF">LCGC14_0592580</name>
</gene>